<proteinExistence type="predicted"/>
<sequence>MLRVSLLQALATEKAPEIPETPEETEKTGGTEDTEPAMPTKPTTVHFPDTFEDGSQCGSDG</sequence>
<evidence type="ECO:0000313" key="3">
    <source>
        <dbReference type="Proteomes" id="UP000749646"/>
    </source>
</evidence>
<evidence type="ECO:0000313" key="2">
    <source>
        <dbReference type="EMBL" id="KAF9994085.1"/>
    </source>
</evidence>
<dbReference type="Proteomes" id="UP000749646">
    <property type="component" value="Unassembled WGS sequence"/>
</dbReference>
<dbReference type="EMBL" id="JAAAHW010001665">
    <property type="protein sequence ID" value="KAF9994085.1"/>
    <property type="molecule type" value="Genomic_DNA"/>
</dbReference>
<keyword evidence="3" id="KW-1185">Reference proteome</keyword>
<dbReference type="AlphaFoldDB" id="A0A9P6MDW3"/>
<protein>
    <submittedName>
        <fullName evidence="2">Uncharacterized protein</fullName>
    </submittedName>
</protein>
<reference evidence="2" key="1">
    <citation type="journal article" date="2020" name="Fungal Divers.">
        <title>Resolving the Mortierellaceae phylogeny through synthesis of multi-gene phylogenetics and phylogenomics.</title>
        <authorList>
            <person name="Vandepol N."/>
            <person name="Liber J."/>
            <person name="Desiro A."/>
            <person name="Na H."/>
            <person name="Kennedy M."/>
            <person name="Barry K."/>
            <person name="Grigoriev I.V."/>
            <person name="Miller A.N."/>
            <person name="O'Donnell K."/>
            <person name="Stajich J.E."/>
            <person name="Bonito G."/>
        </authorList>
    </citation>
    <scope>NUCLEOTIDE SEQUENCE</scope>
    <source>
        <strain evidence="2">MES-2147</strain>
    </source>
</reference>
<comment type="caution">
    <text evidence="2">The sequence shown here is derived from an EMBL/GenBank/DDBJ whole genome shotgun (WGS) entry which is preliminary data.</text>
</comment>
<feature type="region of interest" description="Disordered" evidence="1">
    <location>
        <begin position="1"/>
        <end position="61"/>
    </location>
</feature>
<evidence type="ECO:0000256" key="1">
    <source>
        <dbReference type="SAM" id="MobiDB-lite"/>
    </source>
</evidence>
<accession>A0A9P6MDW3</accession>
<gene>
    <name evidence="2" type="ORF">BGZ65_010316</name>
</gene>
<organism evidence="2 3">
    <name type="scientific">Modicella reniformis</name>
    <dbReference type="NCBI Taxonomy" id="1440133"/>
    <lineage>
        <taxon>Eukaryota</taxon>
        <taxon>Fungi</taxon>
        <taxon>Fungi incertae sedis</taxon>
        <taxon>Mucoromycota</taxon>
        <taxon>Mortierellomycotina</taxon>
        <taxon>Mortierellomycetes</taxon>
        <taxon>Mortierellales</taxon>
        <taxon>Mortierellaceae</taxon>
        <taxon>Modicella</taxon>
    </lineage>
</organism>
<feature type="non-terminal residue" evidence="2">
    <location>
        <position position="61"/>
    </location>
</feature>
<name>A0A9P6MDW3_9FUNG</name>